<gene>
    <name evidence="1" type="ORF">SAMN06295920_103363</name>
</gene>
<evidence type="ECO:0000313" key="2">
    <source>
        <dbReference type="Proteomes" id="UP000189818"/>
    </source>
</evidence>
<dbReference type="AlphaFoldDB" id="A0A1T5BXL5"/>
<dbReference type="STRING" id="439228.SAMN06295920_103363"/>
<sequence>MTEQCNRCRFWLEDMTDRDPNDPDFGFGRCRLRPPVVSETYVAALMPRLAYGRQEDPDMDTTSLVTASLYPATFSADWCGCFKPMAQPTSVIQQQLARWFDAYRELHALDDGASEEDQAPFWAIIDDAAERIMANPSGSLGDVAAKLRVNLIHTVSTQRDHDIVAGRIDDDRLSDAADLNERGIFAAIVELERGL</sequence>
<dbReference type="RefSeq" id="WP_079647709.1">
    <property type="nucleotide sequence ID" value="NZ_FUYM01000003.1"/>
</dbReference>
<organism evidence="1 2">
    <name type="scientific">Rhizorhabdus histidinilytica</name>
    <dbReference type="NCBI Taxonomy" id="439228"/>
    <lineage>
        <taxon>Bacteria</taxon>
        <taxon>Pseudomonadati</taxon>
        <taxon>Pseudomonadota</taxon>
        <taxon>Alphaproteobacteria</taxon>
        <taxon>Sphingomonadales</taxon>
        <taxon>Sphingomonadaceae</taxon>
        <taxon>Rhizorhabdus</taxon>
    </lineage>
</organism>
<protein>
    <submittedName>
        <fullName evidence="1">Uncharacterized protein</fullName>
    </submittedName>
</protein>
<dbReference type="Proteomes" id="UP000189818">
    <property type="component" value="Unassembled WGS sequence"/>
</dbReference>
<dbReference type="EMBL" id="FUYM01000003">
    <property type="protein sequence ID" value="SKB51884.1"/>
    <property type="molecule type" value="Genomic_DNA"/>
</dbReference>
<evidence type="ECO:0000313" key="1">
    <source>
        <dbReference type="EMBL" id="SKB51884.1"/>
    </source>
</evidence>
<accession>A0A1T5BXL5</accession>
<reference evidence="2" key="1">
    <citation type="submission" date="2017-02" db="EMBL/GenBank/DDBJ databases">
        <authorList>
            <person name="Varghese N."/>
            <person name="Submissions S."/>
        </authorList>
    </citation>
    <scope>NUCLEOTIDE SEQUENCE [LARGE SCALE GENOMIC DNA]</scope>
    <source>
        <strain evidence="2">UM2</strain>
    </source>
</reference>
<keyword evidence="2" id="KW-1185">Reference proteome</keyword>
<dbReference type="OrthoDB" id="7584670at2"/>
<proteinExistence type="predicted"/>
<name>A0A1T5BXL5_9SPHN</name>